<comment type="similarity">
    <text evidence="1">Belongs to the peptidase S14 family.</text>
</comment>
<dbReference type="SUPFAM" id="SSF52096">
    <property type="entry name" value="ClpP/crotonase"/>
    <property type="match status" value="1"/>
</dbReference>
<dbReference type="Pfam" id="PF00574">
    <property type="entry name" value="CLP_protease"/>
    <property type="match status" value="1"/>
</dbReference>
<dbReference type="GO" id="GO:0004252">
    <property type="term" value="F:serine-type endopeptidase activity"/>
    <property type="evidence" value="ECO:0007669"/>
    <property type="project" value="InterPro"/>
</dbReference>
<dbReference type="EMBL" id="MK072412">
    <property type="protein sequence ID" value="AYV84605.1"/>
    <property type="molecule type" value="Genomic_DNA"/>
</dbReference>
<name>A0A3G5ABK8_9VIRU</name>
<dbReference type="InterPro" id="IPR023562">
    <property type="entry name" value="ClpP/TepA"/>
</dbReference>
<evidence type="ECO:0000313" key="2">
    <source>
        <dbReference type="EMBL" id="AYV84605.1"/>
    </source>
</evidence>
<organism evidence="2">
    <name type="scientific">Hyperionvirus sp</name>
    <dbReference type="NCBI Taxonomy" id="2487770"/>
    <lineage>
        <taxon>Viruses</taxon>
        <taxon>Varidnaviria</taxon>
        <taxon>Bamfordvirae</taxon>
        <taxon>Nucleocytoviricota</taxon>
        <taxon>Megaviricetes</taxon>
        <taxon>Imitervirales</taxon>
        <taxon>Mimiviridae</taxon>
        <taxon>Klosneuvirinae</taxon>
    </lineage>
</organism>
<evidence type="ECO:0000256" key="1">
    <source>
        <dbReference type="ARBA" id="ARBA00007039"/>
    </source>
</evidence>
<gene>
    <name evidence="2" type="ORF">Hyperionvirus30_21</name>
</gene>
<dbReference type="GO" id="GO:0006508">
    <property type="term" value="P:proteolysis"/>
    <property type="evidence" value="ECO:0007669"/>
    <property type="project" value="UniProtKB-KW"/>
</dbReference>
<dbReference type="PRINTS" id="PR00127">
    <property type="entry name" value="CLPPROTEASEP"/>
</dbReference>
<accession>A0A3G5ABK8</accession>
<protein>
    <submittedName>
        <fullName evidence="2">Clp protease</fullName>
    </submittedName>
</protein>
<keyword evidence="2" id="KW-0645">Protease</keyword>
<dbReference type="InterPro" id="IPR001907">
    <property type="entry name" value="ClpP"/>
</dbReference>
<dbReference type="InterPro" id="IPR029045">
    <property type="entry name" value="ClpP/crotonase-like_dom_sf"/>
</dbReference>
<sequence length="274" mass="30898">MNRKVYLVVGILLIFPVLFCVGGAKEAPAPDKKGGAVRLKEDNFVVIRGHINGPSATKVIEEMWEHQNDEELYVYISSPGGFVSSGMEIVRMMQSLTENGVKVKCIADTALSMGFVIFQYCPVRLVMPSSILMQHQLSMNLRGPINHVVSYLQFVKSMEEIIDSYQAKRLELTVPDFLTKIGYDWWLYGENAIKNKAADSVANVICDFEKGYVDEVYQTIFGEITVTYLNCPLANYPVKISFGEDEMNVDVDKIVSEWARQNNTGGIDYSWYRG</sequence>
<proteinExistence type="inferred from homology"/>
<dbReference type="GO" id="GO:0004176">
    <property type="term" value="F:ATP-dependent peptidase activity"/>
    <property type="evidence" value="ECO:0007669"/>
    <property type="project" value="InterPro"/>
</dbReference>
<keyword evidence="2" id="KW-0378">Hydrolase</keyword>
<reference evidence="2" key="1">
    <citation type="submission" date="2018-10" db="EMBL/GenBank/DDBJ databases">
        <title>Hidden diversity of soil giant viruses.</title>
        <authorList>
            <person name="Schulz F."/>
            <person name="Alteio L."/>
            <person name="Goudeau D."/>
            <person name="Ryan E.M."/>
            <person name="Malmstrom R.R."/>
            <person name="Blanchard J."/>
            <person name="Woyke T."/>
        </authorList>
    </citation>
    <scope>NUCLEOTIDE SEQUENCE</scope>
    <source>
        <strain evidence="2">HYV1</strain>
    </source>
</reference>
<dbReference type="Gene3D" id="3.90.226.10">
    <property type="entry name" value="2-enoyl-CoA Hydratase, Chain A, domain 1"/>
    <property type="match status" value="1"/>
</dbReference>